<sequence length="201" mass="21451">MRFVPRALVATSVTLAAVMTVSTAQAATPAEAVSALDSGLLAIMKAGKGAGLQGRKARIAPVIDQAFDLPLMARLSVGSAWTGFSPADQKDLVASFRRMVIAEYARNFDGWSGQSFAVSPDVQTRGTDSLVRTVLHDPKGKDVAISYRLRQSGGTWKIIDVFYNNSISQIATRRSDFAIALQKGGARSLIGHLDQLAARTN</sequence>
<name>A0ABQ6P6E2_9SPHN</name>
<gene>
    <name evidence="2" type="ORF">NUTIK01_15890</name>
</gene>
<organism evidence="2 3">
    <name type="scientific">Novosphingobium pituita</name>
    <dbReference type="NCBI Taxonomy" id="3056842"/>
    <lineage>
        <taxon>Bacteria</taxon>
        <taxon>Pseudomonadati</taxon>
        <taxon>Pseudomonadota</taxon>
        <taxon>Alphaproteobacteria</taxon>
        <taxon>Sphingomonadales</taxon>
        <taxon>Sphingomonadaceae</taxon>
        <taxon>Novosphingobium</taxon>
    </lineage>
</organism>
<dbReference type="NCBIfam" id="TIGR03481">
    <property type="entry name" value="HpnM"/>
    <property type="match status" value="1"/>
</dbReference>
<dbReference type="EMBL" id="BTFW01000001">
    <property type="protein sequence ID" value="GMM60812.1"/>
    <property type="molecule type" value="Genomic_DNA"/>
</dbReference>
<feature type="signal peptide" evidence="1">
    <location>
        <begin position="1"/>
        <end position="26"/>
    </location>
</feature>
<dbReference type="InterPro" id="IPR017842">
    <property type="entry name" value="Hopanoid_biosyn-assoc_HpnM"/>
</dbReference>
<dbReference type="InterPro" id="IPR008869">
    <property type="entry name" value="MlaC/ttg2D"/>
</dbReference>
<keyword evidence="3" id="KW-1185">Reference proteome</keyword>
<protein>
    <recommendedName>
        <fullName evidence="4">Hopanoid biosynthesis protein HpnM</fullName>
    </recommendedName>
</protein>
<evidence type="ECO:0000256" key="1">
    <source>
        <dbReference type="SAM" id="SignalP"/>
    </source>
</evidence>
<evidence type="ECO:0008006" key="4">
    <source>
        <dbReference type="Google" id="ProtNLM"/>
    </source>
</evidence>
<dbReference type="Pfam" id="PF05494">
    <property type="entry name" value="MlaC"/>
    <property type="match status" value="1"/>
</dbReference>
<dbReference type="Proteomes" id="UP001187221">
    <property type="component" value="Unassembled WGS sequence"/>
</dbReference>
<evidence type="ECO:0000313" key="2">
    <source>
        <dbReference type="EMBL" id="GMM60812.1"/>
    </source>
</evidence>
<dbReference type="RefSeq" id="WP_317974577.1">
    <property type="nucleotide sequence ID" value="NZ_BTFW01000001.1"/>
</dbReference>
<dbReference type="PANTHER" id="PTHR36573">
    <property type="entry name" value="INTERMEMBRANE PHOSPHOLIPID TRANSPORT SYSTEM BINDING PROTEIN MLAC"/>
    <property type="match status" value="1"/>
</dbReference>
<feature type="chain" id="PRO_5045987677" description="Hopanoid biosynthesis protein HpnM" evidence="1">
    <location>
        <begin position="27"/>
        <end position="201"/>
    </location>
</feature>
<dbReference type="Gene3D" id="3.10.450.710">
    <property type="entry name" value="Tgt2/MlaC"/>
    <property type="match status" value="1"/>
</dbReference>
<comment type="caution">
    <text evidence="2">The sequence shown here is derived from an EMBL/GenBank/DDBJ whole genome shotgun (WGS) entry which is preliminary data.</text>
</comment>
<dbReference type="InterPro" id="IPR042245">
    <property type="entry name" value="Tgt2/MlaC_sf"/>
</dbReference>
<dbReference type="PANTHER" id="PTHR36573:SF1">
    <property type="entry name" value="INTERMEMBRANE PHOSPHOLIPID TRANSPORT SYSTEM BINDING PROTEIN MLAC"/>
    <property type="match status" value="1"/>
</dbReference>
<accession>A0ABQ6P6E2</accession>
<reference evidence="2 3" key="1">
    <citation type="submission" date="2023-06" db="EMBL/GenBank/DDBJ databases">
        <title>Draft genome sequence of Novosphingobium sp. strain IK01.</title>
        <authorList>
            <person name="Hatamoto M."/>
            <person name="Ikarashi T."/>
            <person name="Yamaguchi T."/>
        </authorList>
    </citation>
    <scope>NUCLEOTIDE SEQUENCE [LARGE SCALE GENOMIC DNA]</scope>
    <source>
        <strain evidence="2 3">IK01</strain>
    </source>
</reference>
<keyword evidence="1" id="KW-0732">Signal</keyword>
<evidence type="ECO:0000313" key="3">
    <source>
        <dbReference type="Proteomes" id="UP001187221"/>
    </source>
</evidence>
<proteinExistence type="predicted"/>